<keyword evidence="2 7" id="KW-0812">Transmembrane</keyword>
<sequence length="367" mass="40933">MAPTQDQPNENISWRVLVGTIVSIVPATICVILRFVARKVASAGLWWDDYTIAVSLVVNWAMAALRWAQIPLYDYGRHAQYVSPEKRKGFGKSFMAVQLLYFINAIITKSSLLLLFYRIFGIVRGFRWVLLASAFLIFAYFVACSITSIVGCSPVSKAWNSGQPGHCINEVQFFRWNGVGNMILDFLVLCLPFPMAWRLNTTTRQKFILTCIFLLGGFVCIVSILRIVSFESAVVSDPTYTSIGPATWSSVEQSVGIICACLPTLRPLFRRFYGASRAASIRDNSSTFDSQDRSSLSGRMSHCDEATGIMGSASPQHRMRRASSHELDELQGVYGSRTFDETNERPDSQFSQTNGMNRPVSVARSFG</sequence>
<feature type="region of interest" description="Disordered" evidence="6">
    <location>
        <begin position="338"/>
        <end position="367"/>
    </location>
</feature>
<dbReference type="Pfam" id="PF20684">
    <property type="entry name" value="Fung_rhodopsin"/>
    <property type="match status" value="1"/>
</dbReference>
<gene>
    <name evidence="9" type="ORF">PGRI_047060</name>
</gene>
<organism evidence="9 10">
    <name type="scientific">Penicillium patulum</name>
    <name type="common">Penicillium griseofulvum</name>
    <dbReference type="NCBI Taxonomy" id="5078"/>
    <lineage>
        <taxon>Eukaryota</taxon>
        <taxon>Fungi</taxon>
        <taxon>Dikarya</taxon>
        <taxon>Ascomycota</taxon>
        <taxon>Pezizomycotina</taxon>
        <taxon>Eurotiomycetes</taxon>
        <taxon>Eurotiomycetidae</taxon>
        <taxon>Eurotiales</taxon>
        <taxon>Aspergillaceae</taxon>
        <taxon>Penicillium</taxon>
    </lineage>
</organism>
<dbReference type="Proteomes" id="UP000070168">
    <property type="component" value="Unassembled WGS sequence"/>
</dbReference>
<reference evidence="9 10" key="1">
    <citation type="journal article" date="2016" name="BMC Genomics">
        <title>Genome sequencing and secondary metabolism of the postharvest pathogen Penicillium griseofulvum.</title>
        <authorList>
            <person name="Banani H."/>
            <person name="Marcet-Houben M."/>
            <person name="Ballester A.R."/>
            <person name="Abbruscato P."/>
            <person name="Gonzalez-Candelas L."/>
            <person name="Gabaldon T."/>
            <person name="Spadaro D."/>
        </authorList>
    </citation>
    <scope>NUCLEOTIDE SEQUENCE [LARGE SCALE GENOMIC DNA]</scope>
    <source>
        <strain evidence="9 10">PG3</strain>
    </source>
</reference>
<evidence type="ECO:0000256" key="2">
    <source>
        <dbReference type="ARBA" id="ARBA00022692"/>
    </source>
</evidence>
<evidence type="ECO:0000256" key="3">
    <source>
        <dbReference type="ARBA" id="ARBA00022989"/>
    </source>
</evidence>
<keyword evidence="4 7" id="KW-0472">Membrane</keyword>
<name>A0A135LAF2_PENPA</name>
<keyword evidence="10" id="KW-1185">Reference proteome</keyword>
<feature type="transmembrane region" description="Helical" evidence="7">
    <location>
        <begin position="12"/>
        <end position="37"/>
    </location>
</feature>
<feature type="transmembrane region" description="Helical" evidence="7">
    <location>
        <begin position="49"/>
        <end position="68"/>
    </location>
</feature>
<evidence type="ECO:0000256" key="7">
    <source>
        <dbReference type="SAM" id="Phobius"/>
    </source>
</evidence>
<evidence type="ECO:0000256" key="5">
    <source>
        <dbReference type="ARBA" id="ARBA00038359"/>
    </source>
</evidence>
<dbReference type="PANTHER" id="PTHR33048">
    <property type="entry name" value="PTH11-LIKE INTEGRAL MEMBRANE PROTEIN (AFU_ORTHOLOGUE AFUA_5G11245)"/>
    <property type="match status" value="1"/>
</dbReference>
<feature type="transmembrane region" description="Helical" evidence="7">
    <location>
        <begin position="176"/>
        <end position="195"/>
    </location>
</feature>
<dbReference type="PANTHER" id="PTHR33048:SF163">
    <property type="entry name" value="INTEGRAL MEMBRANE PROTEIN (AFU_ORTHOLOGUE AFUA_8G05510)"/>
    <property type="match status" value="1"/>
</dbReference>
<accession>A0A135LAF2</accession>
<dbReference type="InterPro" id="IPR049326">
    <property type="entry name" value="Rhodopsin_dom_fungi"/>
</dbReference>
<dbReference type="OMA" id="PNENISW"/>
<dbReference type="STRING" id="5078.A0A135LAF2"/>
<dbReference type="AlphaFoldDB" id="A0A135LAF2"/>
<keyword evidence="3 7" id="KW-1133">Transmembrane helix</keyword>
<feature type="compositionally biased region" description="Basic and acidic residues" evidence="6">
    <location>
        <begin position="338"/>
        <end position="347"/>
    </location>
</feature>
<evidence type="ECO:0000313" key="9">
    <source>
        <dbReference type="EMBL" id="KXG45850.1"/>
    </source>
</evidence>
<dbReference type="EMBL" id="LHQR01000069">
    <property type="protein sequence ID" value="KXG45850.1"/>
    <property type="molecule type" value="Genomic_DNA"/>
</dbReference>
<dbReference type="RefSeq" id="XP_040644386.1">
    <property type="nucleotide sequence ID" value="XM_040792419.1"/>
</dbReference>
<evidence type="ECO:0000313" key="10">
    <source>
        <dbReference type="Proteomes" id="UP000070168"/>
    </source>
</evidence>
<feature type="transmembrane region" description="Helical" evidence="7">
    <location>
        <begin position="207"/>
        <end position="228"/>
    </location>
</feature>
<comment type="subcellular location">
    <subcellularLocation>
        <location evidence="1">Membrane</location>
        <topology evidence="1">Multi-pass membrane protein</topology>
    </subcellularLocation>
</comment>
<proteinExistence type="inferred from homology"/>
<dbReference type="GO" id="GO:0016020">
    <property type="term" value="C:membrane"/>
    <property type="evidence" value="ECO:0007669"/>
    <property type="project" value="UniProtKB-SubCell"/>
</dbReference>
<dbReference type="GeneID" id="63707719"/>
<feature type="transmembrane region" description="Helical" evidence="7">
    <location>
        <begin position="94"/>
        <end position="116"/>
    </location>
</feature>
<evidence type="ECO:0000259" key="8">
    <source>
        <dbReference type="Pfam" id="PF20684"/>
    </source>
</evidence>
<dbReference type="InterPro" id="IPR052337">
    <property type="entry name" value="SAT4-like"/>
</dbReference>
<feature type="transmembrane region" description="Helical" evidence="7">
    <location>
        <begin position="128"/>
        <end position="156"/>
    </location>
</feature>
<dbReference type="OrthoDB" id="3934549at2759"/>
<comment type="similarity">
    <text evidence="5">Belongs to the SAT4 family.</text>
</comment>
<evidence type="ECO:0000256" key="4">
    <source>
        <dbReference type="ARBA" id="ARBA00023136"/>
    </source>
</evidence>
<evidence type="ECO:0000256" key="6">
    <source>
        <dbReference type="SAM" id="MobiDB-lite"/>
    </source>
</evidence>
<protein>
    <recommendedName>
        <fullName evidence="8">Rhodopsin domain-containing protein</fullName>
    </recommendedName>
</protein>
<feature type="domain" description="Rhodopsin" evidence="8">
    <location>
        <begin position="33"/>
        <end position="271"/>
    </location>
</feature>
<comment type="caution">
    <text evidence="9">The sequence shown here is derived from an EMBL/GenBank/DDBJ whole genome shotgun (WGS) entry which is preliminary data.</text>
</comment>
<evidence type="ECO:0000256" key="1">
    <source>
        <dbReference type="ARBA" id="ARBA00004141"/>
    </source>
</evidence>